<evidence type="ECO:0000313" key="4">
    <source>
        <dbReference type="EMBL" id="AZN35947.1"/>
    </source>
</evidence>
<evidence type="ECO:0000313" key="5">
    <source>
        <dbReference type="Proteomes" id="UP000282438"/>
    </source>
</evidence>
<dbReference type="Proteomes" id="UP000282438">
    <property type="component" value="Chromosome"/>
</dbReference>
<evidence type="ECO:0000256" key="1">
    <source>
        <dbReference type="ARBA" id="ARBA00012528"/>
    </source>
</evidence>
<gene>
    <name evidence="4" type="ORF">EJO50_05290</name>
</gene>
<dbReference type="GO" id="GO:0005886">
    <property type="term" value="C:plasma membrane"/>
    <property type="evidence" value="ECO:0007669"/>
    <property type="project" value="TreeGrafter"/>
</dbReference>
<sequence>MPLKPFIMLDAMANLTSLDDRDALLISLGISLQEIFDLEQVDFYHCHLQTEQTQTIWQIKKTLSLSNGLIQQAWQWRAHNTLNSNSADFDPLLKSTLLDSKNITEITHFRLVRCLKVNNQPHLLIDCQGKRAFKQQDLRAMQGMTRIYENHISLLKYSETDTLTGLLNRKTLERQFQKIMGSQEEAPCSNLHGIPPSEGSERRRQHEDDAYFLAVMDIDHFKRINDQFGHIYGDEVLLLIAQLMQASFRSCDYLFRFGGEEFVVLMGPQMESSALFAVERFRERVARMQFPQVGQVTISIGFTRLLHSEVLSTVLGRADEALYQSKSNGRNKVTIAPVDTLNIHRPANGSVELF</sequence>
<dbReference type="AlphaFoldDB" id="A0A3S8ZR47"/>
<dbReference type="GO" id="GO:1902201">
    <property type="term" value="P:negative regulation of bacterial-type flagellum-dependent cell motility"/>
    <property type="evidence" value="ECO:0007669"/>
    <property type="project" value="TreeGrafter"/>
</dbReference>
<dbReference type="OrthoDB" id="9813903at2"/>
<feature type="domain" description="GGDEF" evidence="3">
    <location>
        <begin position="209"/>
        <end position="338"/>
    </location>
</feature>
<dbReference type="InterPro" id="IPR043128">
    <property type="entry name" value="Rev_trsase/Diguanyl_cyclase"/>
</dbReference>
<dbReference type="KEGG" id="iod:EJO50_05290"/>
<evidence type="ECO:0000256" key="2">
    <source>
        <dbReference type="ARBA" id="ARBA00034247"/>
    </source>
</evidence>
<dbReference type="PANTHER" id="PTHR45138">
    <property type="entry name" value="REGULATORY COMPONENTS OF SENSORY TRANSDUCTION SYSTEM"/>
    <property type="match status" value="1"/>
</dbReference>
<dbReference type="EMBL" id="CP034433">
    <property type="protein sequence ID" value="AZN35947.1"/>
    <property type="molecule type" value="Genomic_DNA"/>
</dbReference>
<accession>A0A3S8ZR47</accession>
<keyword evidence="5" id="KW-1185">Reference proteome</keyword>
<dbReference type="NCBIfam" id="TIGR00254">
    <property type="entry name" value="GGDEF"/>
    <property type="match status" value="1"/>
</dbReference>
<dbReference type="PROSITE" id="PS50887">
    <property type="entry name" value="GGDEF"/>
    <property type="match status" value="1"/>
</dbReference>
<dbReference type="InterPro" id="IPR050469">
    <property type="entry name" value="Diguanylate_Cyclase"/>
</dbReference>
<protein>
    <recommendedName>
        <fullName evidence="1">diguanylate cyclase</fullName>
        <ecNumber evidence="1">2.7.7.65</ecNumber>
    </recommendedName>
</protein>
<organism evidence="4 5">
    <name type="scientific">Iodobacter ciconiae</name>
    <dbReference type="NCBI Taxonomy" id="2496266"/>
    <lineage>
        <taxon>Bacteria</taxon>
        <taxon>Pseudomonadati</taxon>
        <taxon>Pseudomonadota</taxon>
        <taxon>Betaproteobacteria</taxon>
        <taxon>Neisseriales</taxon>
        <taxon>Chitinibacteraceae</taxon>
        <taxon>Iodobacter</taxon>
    </lineage>
</organism>
<dbReference type="Pfam" id="PF00990">
    <property type="entry name" value="GGDEF"/>
    <property type="match status" value="1"/>
</dbReference>
<dbReference type="GO" id="GO:0043709">
    <property type="term" value="P:cell adhesion involved in single-species biofilm formation"/>
    <property type="evidence" value="ECO:0007669"/>
    <property type="project" value="TreeGrafter"/>
</dbReference>
<dbReference type="PANTHER" id="PTHR45138:SF9">
    <property type="entry name" value="DIGUANYLATE CYCLASE DGCM-RELATED"/>
    <property type="match status" value="1"/>
</dbReference>
<dbReference type="SUPFAM" id="SSF55073">
    <property type="entry name" value="Nucleotide cyclase"/>
    <property type="match status" value="1"/>
</dbReference>
<dbReference type="InterPro" id="IPR000160">
    <property type="entry name" value="GGDEF_dom"/>
</dbReference>
<evidence type="ECO:0000259" key="3">
    <source>
        <dbReference type="PROSITE" id="PS50887"/>
    </source>
</evidence>
<name>A0A3S8ZR47_9NEIS</name>
<comment type="catalytic activity">
    <reaction evidence="2">
        <text>2 GTP = 3',3'-c-di-GMP + 2 diphosphate</text>
        <dbReference type="Rhea" id="RHEA:24898"/>
        <dbReference type="ChEBI" id="CHEBI:33019"/>
        <dbReference type="ChEBI" id="CHEBI:37565"/>
        <dbReference type="ChEBI" id="CHEBI:58805"/>
        <dbReference type="EC" id="2.7.7.65"/>
    </reaction>
</comment>
<dbReference type="Gene3D" id="3.30.70.270">
    <property type="match status" value="1"/>
</dbReference>
<dbReference type="SMART" id="SM00267">
    <property type="entry name" value="GGDEF"/>
    <property type="match status" value="1"/>
</dbReference>
<proteinExistence type="predicted"/>
<dbReference type="GO" id="GO:0052621">
    <property type="term" value="F:diguanylate cyclase activity"/>
    <property type="evidence" value="ECO:0007669"/>
    <property type="project" value="UniProtKB-EC"/>
</dbReference>
<reference evidence="4 5" key="1">
    <citation type="submission" date="2018-12" db="EMBL/GenBank/DDBJ databases">
        <title>Complete genome sequence of Iodobacter sp. H11R3.</title>
        <authorList>
            <person name="Bae J.-W."/>
        </authorList>
    </citation>
    <scope>NUCLEOTIDE SEQUENCE [LARGE SCALE GENOMIC DNA]</scope>
    <source>
        <strain evidence="4 5">H11R3</strain>
    </source>
</reference>
<dbReference type="CDD" id="cd01949">
    <property type="entry name" value="GGDEF"/>
    <property type="match status" value="1"/>
</dbReference>
<dbReference type="InterPro" id="IPR029787">
    <property type="entry name" value="Nucleotide_cyclase"/>
</dbReference>
<dbReference type="RefSeq" id="WP_125972160.1">
    <property type="nucleotide sequence ID" value="NZ_CP034433.1"/>
</dbReference>
<dbReference type="EC" id="2.7.7.65" evidence="1"/>